<organism evidence="1 3">
    <name type="scientific">Capnocytophaga catalasegens</name>
    <dbReference type="NCBI Taxonomy" id="1004260"/>
    <lineage>
        <taxon>Bacteria</taxon>
        <taxon>Pseudomonadati</taxon>
        <taxon>Bacteroidota</taxon>
        <taxon>Flavobacteriia</taxon>
        <taxon>Flavobacteriales</taxon>
        <taxon>Flavobacteriaceae</taxon>
        <taxon>Capnocytophaga</taxon>
    </lineage>
</organism>
<dbReference type="EMBL" id="BQKA01000042">
    <property type="protein sequence ID" value="GJM51152.1"/>
    <property type="molecule type" value="Genomic_DNA"/>
</dbReference>
<reference evidence="1 4" key="1">
    <citation type="submission" date="2021-11" db="EMBL/GenBank/DDBJ databases">
        <title>Draft genome sequence of Capnocytophaga sp. strain KC07075 isolated from cat oral cavity.</title>
        <authorList>
            <person name="Suzuki M."/>
            <person name="Imaoka K."/>
            <person name="Kimura M."/>
            <person name="Morikawa S."/>
            <person name="Maeda K."/>
        </authorList>
    </citation>
    <scope>NUCLEOTIDE SEQUENCE</scope>
    <source>
        <strain evidence="1">KC07075</strain>
        <strain evidence="2 4">KC07079</strain>
    </source>
</reference>
<evidence type="ECO:0008006" key="5">
    <source>
        <dbReference type="Google" id="ProtNLM"/>
    </source>
</evidence>
<dbReference type="EMBL" id="BQKB01000042">
    <property type="protein sequence ID" value="GJM53537.1"/>
    <property type="molecule type" value="Genomic_DNA"/>
</dbReference>
<evidence type="ECO:0000313" key="3">
    <source>
        <dbReference type="Proteomes" id="UP001207736"/>
    </source>
</evidence>
<gene>
    <name evidence="1" type="ORF">RCZ15_21250</name>
    <name evidence="2" type="ORF">RCZ16_18530</name>
</gene>
<evidence type="ECO:0000313" key="1">
    <source>
        <dbReference type="EMBL" id="GJM51152.1"/>
    </source>
</evidence>
<accession>A0AAV5AZR4</accession>
<sequence>MKIKKVDDTHYIVHYLDKFTNKLIAINLTITKENQSYKIDNVEY</sequence>
<proteinExistence type="predicted"/>
<evidence type="ECO:0000313" key="2">
    <source>
        <dbReference type="EMBL" id="GJM53537.1"/>
    </source>
</evidence>
<dbReference type="Proteomes" id="UP001208692">
    <property type="component" value="Unassembled WGS sequence"/>
</dbReference>
<protein>
    <recommendedName>
        <fullName evidence="5">Transposase</fullName>
    </recommendedName>
</protein>
<name>A0AAV5AZR4_9FLAO</name>
<dbReference type="AlphaFoldDB" id="A0AAV5AZR4"/>
<dbReference type="Gene3D" id="3.10.450.50">
    <property type="match status" value="1"/>
</dbReference>
<keyword evidence="4" id="KW-1185">Reference proteome</keyword>
<evidence type="ECO:0000313" key="4">
    <source>
        <dbReference type="Proteomes" id="UP001208692"/>
    </source>
</evidence>
<dbReference type="Proteomes" id="UP001207736">
    <property type="component" value="Unassembled WGS sequence"/>
</dbReference>
<comment type="caution">
    <text evidence="1">The sequence shown here is derived from an EMBL/GenBank/DDBJ whole genome shotgun (WGS) entry which is preliminary data.</text>
</comment>